<dbReference type="InterPro" id="IPR021347">
    <property type="entry name" value="DUF2964"/>
</dbReference>
<evidence type="ECO:0000313" key="3">
    <source>
        <dbReference type="Proteomes" id="UP000494119"/>
    </source>
</evidence>
<proteinExistence type="predicted"/>
<name>A0A6J5GDR8_9BURK</name>
<reference evidence="2 3" key="1">
    <citation type="submission" date="2020-04" db="EMBL/GenBank/DDBJ databases">
        <authorList>
            <person name="De Canck E."/>
        </authorList>
    </citation>
    <scope>NUCLEOTIDE SEQUENCE [LARGE SCALE GENOMIC DNA]</scope>
    <source>
        <strain evidence="2 3">LMG 28688</strain>
    </source>
</reference>
<sequence>MVQGELRILVAALAVFVALAGLAVSIHGLLFDESRVVLYGMAIVSCGIIAFVAMLTVHPKDVEIEHRRHRES</sequence>
<keyword evidence="1" id="KW-0812">Transmembrane</keyword>
<keyword evidence="3" id="KW-1185">Reference proteome</keyword>
<evidence type="ECO:0000313" key="2">
    <source>
        <dbReference type="EMBL" id="CAB3798428.1"/>
    </source>
</evidence>
<evidence type="ECO:0000256" key="1">
    <source>
        <dbReference type="SAM" id="Phobius"/>
    </source>
</evidence>
<dbReference type="RefSeq" id="WP_175196962.1">
    <property type="nucleotide sequence ID" value="NZ_CADIKL010000027.1"/>
</dbReference>
<feature type="transmembrane region" description="Helical" evidence="1">
    <location>
        <begin position="7"/>
        <end position="30"/>
    </location>
</feature>
<keyword evidence="1" id="KW-1133">Transmembrane helix</keyword>
<gene>
    <name evidence="2" type="ORF">LMG28688_04721</name>
</gene>
<keyword evidence="1" id="KW-0472">Membrane</keyword>
<feature type="transmembrane region" description="Helical" evidence="1">
    <location>
        <begin position="36"/>
        <end position="57"/>
    </location>
</feature>
<evidence type="ECO:0008006" key="4">
    <source>
        <dbReference type="Google" id="ProtNLM"/>
    </source>
</evidence>
<accession>A0A6J5GDR8</accession>
<protein>
    <recommendedName>
        <fullName evidence="4">DUF2964 domain-containing protein</fullName>
    </recommendedName>
</protein>
<dbReference type="EMBL" id="CADIKL010000027">
    <property type="protein sequence ID" value="CAB3798428.1"/>
    <property type="molecule type" value="Genomic_DNA"/>
</dbReference>
<dbReference type="Proteomes" id="UP000494119">
    <property type="component" value="Unassembled WGS sequence"/>
</dbReference>
<dbReference type="AlphaFoldDB" id="A0A6J5GDR8"/>
<organism evidence="2 3">
    <name type="scientific">Paraburkholderia caffeinitolerans</name>
    <dbReference type="NCBI Taxonomy" id="1723730"/>
    <lineage>
        <taxon>Bacteria</taxon>
        <taxon>Pseudomonadati</taxon>
        <taxon>Pseudomonadota</taxon>
        <taxon>Betaproteobacteria</taxon>
        <taxon>Burkholderiales</taxon>
        <taxon>Burkholderiaceae</taxon>
        <taxon>Paraburkholderia</taxon>
    </lineage>
</organism>
<dbReference type="Pfam" id="PF11177">
    <property type="entry name" value="DUF2964"/>
    <property type="match status" value="1"/>
</dbReference>